<comment type="caution">
    <text evidence="2">The sequence shown here is derived from an EMBL/GenBank/DDBJ whole genome shotgun (WGS) entry which is preliminary data.</text>
</comment>
<dbReference type="RefSeq" id="WP_351008924.1">
    <property type="nucleotide sequence ID" value="NZ_BMSI01000022.1"/>
</dbReference>
<sequence length="50" mass="5052">MDTAPDTEGRGDRTGGKRHATLRSGAASLTATTGGAEFDHHGRSAREGAG</sequence>
<feature type="region of interest" description="Disordered" evidence="1">
    <location>
        <begin position="1"/>
        <end position="50"/>
    </location>
</feature>
<protein>
    <submittedName>
        <fullName evidence="2">Uncharacterized protein</fullName>
    </submittedName>
</protein>
<organism evidence="2 3">
    <name type="scientific">Streptomyces asoensis</name>
    <dbReference type="NCBI Taxonomy" id="249586"/>
    <lineage>
        <taxon>Bacteria</taxon>
        <taxon>Bacillati</taxon>
        <taxon>Actinomycetota</taxon>
        <taxon>Actinomycetes</taxon>
        <taxon>Kitasatosporales</taxon>
        <taxon>Streptomycetaceae</taxon>
        <taxon>Streptomyces</taxon>
    </lineage>
</organism>
<feature type="compositionally biased region" description="Basic and acidic residues" evidence="1">
    <location>
        <begin position="37"/>
        <end position="50"/>
    </location>
</feature>
<reference evidence="3" key="1">
    <citation type="submission" date="2023-07" db="EMBL/GenBank/DDBJ databases">
        <title>Whole genome shotgun sequence of Streptomyces cacaoi subsp. asoensis NBRC 13813.</title>
        <authorList>
            <person name="Komaki H."/>
            <person name="Tamura T."/>
        </authorList>
    </citation>
    <scope>NUCLEOTIDE SEQUENCE [LARGE SCALE GENOMIC DNA]</scope>
    <source>
        <strain evidence="3">NBRC 13813</strain>
    </source>
</reference>
<keyword evidence="3" id="KW-1185">Reference proteome</keyword>
<dbReference type="Pfam" id="PF19907">
    <property type="entry name" value="DUF6380"/>
    <property type="match status" value="1"/>
</dbReference>
<feature type="compositionally biased region" description="Low complexity" evidence="1">
    <location>
        <begin position="22"/>
        <end position="36"/>
    </location>
</feature>
<accession>A0ABQ3S7L3</accession>
<dbReference type="GeneID" id="94359326"/>
<evidence type="ECO:0000256" key="1">
    <source>
        <dbReference type="SAM" id="MobiDB-lite"/>
    </source>
</evidence>
<gene>
    <name evidence="2" type="ORF">Saso_57510</name>
</gene>
<dbReference type="EMBL" id="BNEB01000005">
    <property type="protein sequence ID" value="GHI64101.1"/>
    <property type="molecule type" value="Genomic_DNA"/>
</dbReference>
<evidence type="ECO:0000313" key="2">
    <source>
        <dbReference type="EMBL" id="GHI64101.1"/>
    </source>
</evidence>
<proteinExistence type="predicted"/>
<dbReference type="Proteomes" id="UP000649259">
    <property type="component" value="Unassembled WGS sequence"/>
</dbReference>
<evidence type="ECO:0000313" key="3">
    <source>
        <dbReference type="Proteomes" id="UP000649259"/>
    </source>
</evidence>
<name>A0ABQ3S7L3_9ACTN</name>
<dbReference type="InterPro" id="IPR045960">
    <property type="entry name" value="DUF6380"/>
</dbReference>